<name>A0A1B1AGT7_9PROT</name>
<evidence type="ECO:0000313" key="2">
    <source>
        <dbReference type="EMBL" id="ANP45751.1"/>
    </source>
</evidence>
<keyword evidence="1" id="KW-0812">Transmembrane</keyword>
<dbReference type="KEGG" id="cbot:ATE48_07370"/>
<dbReference type="AlphaFoldDB" id="A0A1B1AGT7"/>
<evidence type="ECO:0000256" key="1">
    <source>
        <dbReference type="SAM" id="Phobius"/>
    </source>
</evidence>
<feature type="transmembrane region" description="Helical" evidence="1">
    <location>
        <begin position="228"/>
        <end position="253"/>
    </location>
</feature>
<evidence type="ECO:0008006" key="4">
    <source>
        <dbReference type="Google" id="ProtNLM"/>
    </source>
</evidence>
<keyword evidence="1" id="KW-1133">Transmembrane helix</keyword>
<feature type="transmembrane region" description="Helical" evidence="1">
    <location>
        <begin position="12"/>
        <end position="35"/>
    </location>
</feature>
<feature type="transmembrane region" description="Helical" evidence="1">
    <location>
        <begin position="183"/>
        <end position="216"/>
    </location>
</feature>
<proteinExistence type="predicted"/>
<dbReference type="EMBL" id="CP013244">
    <property type="protein sequence ID" value="ANP45751.1"/>
    <property type="molecule type" value="Genomic_DNA"/>
</dbReference>
<feature type="transmembrane region" description="Helical" evidence="1">
    <location>
        <begin position="55"/>
        <end position="75"/>
    </location>
</feature>
<organism evidence="2 3">
    <name type="scientific">Candidatus Viadribacter manganicus</name>
    <dbReference type="NCBI Taxonomy" id="1759059"/>
    <lineage>
        <taxon>Bacteria</taxon>
        <taxon>Pseudomonadati</taxon>
        <taxon>Pseudomonadota</taxon>
        <taxon>Alphaproteobacteria</taxon>
        <taxon>Hyphomonadales</taxon>
        <taxon>Hyphomonadaceae</taxon>
        <taxon>Candidatus Viadribacter</taxon>
    </lineage>
</organism>
<reference evidence="2 3" key="1">
    <citation type="submission" date="2015-11" db="EMBL/GenBank/DDBJ databases">
        <title>Whole-Genome Sequence of Candidatus Oderbacter manganicum from the National Park Lower Oder Valley, Germany.</title>
        <authorList>
            <person name="Braun B."/>
            <person name="Liere K."/>
            <person name="Szewzyk U."/>
        </authorList>
    </citation>
    <scope>NUCLEOTIDE SEQUENCE [LARGE SCALE GENOMIC DNA]</scope>
    <source>
        <strain evidence="2 3">OTSz_A_272</strain>
    </source>
</reference>
<accession>A0A1B1AGT7</accession>
<keyword evidence="1" id="KW-0472">Membrane</keyword>
<dbReference type="Proteomes" id="UP000092498">
    <property type="component" value="Chromosome"/>
</dbReference>
<gene>
    <name evidence="2" type="ORF">ATE48_07370</name>
</gene>
<evidence type="ECO:0000313" key="3">
    <source>
        <dbReference type="Proteomes" id="UP000092498"/>
    </source>
</evidence>
<sequence>MNNFKGRLMAKVLRSALIVGAVIFAIAVPSLQAIYQFGLSAAAFSFQGDDILRVAGYAFAIWGLLYLGMIGYGVYQALPVAWSSPIVAIYAWPSAIAIAGCGLWILMAALNWTWMTVLVISLSALGLMMAIVQAKGAGSVRDKLLVALPLNLLAGWLTIASIVNLVTVLTIERIVTSDQATMIGYAAVGGATFIAAIVAVFGRSAFYLAPIIWGLLGVRAAESVRHSSIADAAGLAVLALGALALALLALWVFRAMGSKPVGDKASGKKAAL</sequence>
<dbReference type="STRING" id="1759059.ATE48_07370"/>
<keyword evidence="3" id="KW-1185">Reference proteome</keyword>
<feature type="transmembrane region" description="Helical" evidence="1">
    <location>
        <begin position="144"/>
        <end position="171"/>
    </location>
</feature>
<feature type="transmembrane region" description="Helical" evidence="1">
    <location>
        <begin position="87"/>
        <end position="106"/>
    </location>
</feature>
<protein>
    <recommendedName>
        <fullName evidence="4">Tryptophan-rich sensory protein</fullName>
    </recommendedName>
</protein>
<feature type="transmembrane region" description="Helical" evidence="1">
    <location>
        <begin position="112"/>
        <end position="132"/>
    </location>
</feature>
<dbReference type="InParanoid" id="A0A1B1AGT7"/>